<evidence type="ECO:0000313" key="5">
    <source>
        <dbReference type="Proteomes" id="UP000829354"/>
    </source>
</evidence>
<reference evidence="3 5" key="1">
    <citation type="submission" date="2022-04" db="EMBL/GenBank/DDBJ databases">
        <title>Chromosome-level reference genomes for two strains of Caenorhabditis briggsae: an improved platform for comparative genomics.</title>
        <authorList>
            <person name="Stevens L."/>
            <person name="Andersen E."/>
        </authorList>
    </citation>
    <scope>NUCLEOTIDE SEQUENCE [LARGE SCALE GENOMIC DNA]</scope>
    <source>
        <strain evidence="3">VX34</strain>
        <tissue evidence="3">Whole-organism</tissue>
    </source>
</reference>
<organism evidence="3 5">
    <name type="scientific">Caenorhabditis briggsae</name>
    <dbReference type="NCBI Taxonomy" id="6238"/>
    <lineage>
        <taxon>Eukaryota</taxon>
        <taxon>Metazoa</taxon>
        <taxon>Ecdysozoa</taxon>
        <taxon>Nematoda</taxon>
        <taxon>Chromadorea</taxon>
        <taxon>Rhabditida</taxon>
        <taxon>Rhabditina</taxon>
        <taxon>Rhabditomorpha</taxon>
        <taxon>Rhabditoidea</taxon>
        <taxon>Rhabditidae</taxon>
        <taxon>Peloderinae</taxon>
        <taxon>Caenorhabditis</taxon>
    </lineage>
</organism>
<proteinExistence type="predicted"/>
<dbReference type="Proteomes" id="UP000829354">
    <property type="component" value="Chromosome I"/>
</dbReference>
<protein>
    <submittedName>
        <fullName evidence="3">Uncharacterized protein</fullName>
    </submittedName>
</protein>
<evidence type="ECO:0000256" key="1">
    <source>
        <dbReference type="SAM" id="SignalP"/>
    </source>
</evidence>
<gene>
    <name evidence="2" type="ORF">L3Y34_016356</name>
    <name evidence="3" type="ORF">L5515_002421</name>
</gene>
<evidence type="ECO:0000313" key="3">
    <source>
        <dbReference type="EMBL" id="UMM14724.1"/>
    </source>
</evidence>
<dbReference type="EMBL" id="CP090891">
    <property type="protein sequence ID" value="ULU13796.1"/>
    <property type="molecule type" value="Genomic_DNA"/>
</dbReference>
<dbReference type="AlphaFoldDB" id="A0AAE9J518"/>
<evidence type="ECO:0000313" key="4">
    <source>
        <dbReference type="Proteomes" id="UP000827892"/>
    </source>
</evidence>
<feature type="signal peptide" evidence="1">
    <location>
        <begin position="1"/>
        <end position="21"/>
    </location>
</feature>
<evidence type="ECO:0000313" key="2">
    <source>
        <dbReference type="EMBL" id="ULU13796.1"/>
    </source>
</evidence>
<accession>A0AAE9J518</accession>
<reference evidence="2 4" key="2">
    <citation type="submission" date="2022-05" db="EMBL/GenBank/DDBJ databases">
        <title>Chromosome-level reference genomes for two strains of Caenorhabditis briggsae: an improved platform for comparative genomics.</title>
        <authorList>
            <person name="Stevens L."/>
            <person name="Andersen E.C."/>
        </authorList>
    </citation>
    <scope>NUCLEOTIDE SEQUENCE [LARGE SCALE GENOMIC DNA]</scope>
    <source>
        <strain evidence="2">QX1410_ONT</strain>
        <tissue evidence="2">Whole-organism</tissue>
    </source>
</reference>
<keyword evidence="5" id="KW-1185">Reference proteome</keyword>
<dbReference type="OMA" id="MAHICPE"/>
<name>A0AAE9J518_CAEBR</name>
<sequence>MKSAAVILLLILAVAVMETSGATGMAGSATRMCLRKMTDYANAICEGRKFVEHVDELIVAACETHVDINDFMAHICPEA</sequence>
<keyword evidence="1" id="KW-0732">Signal</keyword>
<dbReference type="Proteomes" id="UP000827892">
    <property type="component" value="Chromosome I"/>
</dbReference>
<dbReference type="EMBL" id="CP092620">
    <property type="protein sequence ID" value="UMM14724.1"/>
    <property type="molecule type" value="Genomic_DNA"/>
</dbReference>
<feature type="chain" id="PRO_5044707429" evidence="1">
    <location>
        <begin position="22"/>
        <end position="79"/>
    </location>
</feature>